<keyword evidence="1" id="KW-1133">Transmembrane helix</keyword>
<reference evidence="2 3" key="1">
    <citation type="journal article" date="2016" name="Nat. Commun.">
        <title>Thousands of microbial genomes shed light on interconnected biogeochemical processes in an aquifer system.</title>
        <authorList>
            <person name="Anantharaman K."/>
            <person name="Brown C.T."/>
            <person name="Hug L.A."/>
            <person name="Sharon I."/>
            <person name="Castelle C.J."/>
            <person name="Probst A.J."/>
            <person name="Thomas B.C."/>
            <person name="Singh A."/>
            <person name="Wilkins M.J."/>
            <person name="Karaoz U."/>
            <person name="Brodie E.L."/>
            <person name="Williams K.H."/>
            <person name="Hubbard S.S."/>
            <person name="Banfield J.F."/>
        </authorList>
    </citation>
    <scope>NUCLEOTIDE SEQUENCE [LARGE SCALE GENOMIC DNA]</scope>
</reference>
<dbReference type="Gene3D" id="3.30.700.10">
    <property type="entry name" value="Glycoprotein, Type 4 Pilin"/>
    <property type="match status" value="1"/>
</dbReference>
<protein>
    <recommendedName>
        <fullName evidence="4">General secretion pathway GspH domain-containing protein</fullName>
    </recommendedName>
</protein>
<proteinExistence type="predicted"/>
<evidence type="ECO:0000313" key="3">
    <source>
        <dbReference type="Proteomes" id="UP000177309"/>
    </source>
</evidence>
<gene>
    <name evidence="2" type="ORF">A2462_08470</name>
</gene>
<name>A0A1F4TRU4_UNCSA</name>
<dbReference type="InterPro" id="IPR012902">
    <property type="entry name" value="N_methyl_site"/>
</dbReference>
<dbReference type="Pfam" id="PF07963">
    <property type="entry name" value="N_methyl"/>
    <property type="match status" value="1"/>
</dbReference>
<dbReference type="AlphaFoldDB" id="A0A1F4TRU4"/>
<dbReference type="InterPro" id="IPR045584">
    <property type="entry name" value="Pilin-like"/>
</dbReference>
<dbReference type="SUPFAM" id="SSF54523">
    <property type="entry name" value="Pili subunits"/>
    <property type="match status" value="1"/>
</dbReference>
<feature type="transmembrane region" description="Helical" evidence="1">
    <location>
        <begin position="12"/>
        <end position="34"/>
    </location>
</feature>
<keyword evidence="1" id="KW-0812">Transmembrane</keyword>
<accession>A0A1F4TRU4</accession>
<dbReference type="NCBIfam" id="TIGR02532">
    <property type="entry name" value="IV_pilin_GFxxxE"/>
    <property type="match status" value="1"/>
</dbReference>
<dbReference type="Proteomes" id="UP000177309">
    <property type="component" value="Unassembled WGS sequence"/>
</dbReference>
<sequence>MKKRLAFTLVEIIVVMAVCSVLFSVSFASLRGFLGQIQLEATTKSLVSDLRKMQSQSRLEHKTLAMDLNGLVLPTGINFAQTSQIKFAPSGATAFGGSGSLVLQNSLGRTKKIIVSSIGRVRVE</sequence>
<evidence type="ECO:0000256" key="1">
    <source>
        <dbReference type="SAM" id="Phobius"/>
    </source>
</evidence>
<organism evidence="2 3">
    <name type="scientific">candidate division WOR-1 bacterium RIFOXYC2_FULL_41_25</name>
    <dbReference type="NCBI Taxonomy" id="1802586"/>
    <lineage>
        <taxon>Bacteria</taxon>
        <taxon>Bacillati</taxon>
        <taxon>Saganbacteria</taxon>
    </lineage>
</organism>
<keyword evidence="1" id="KW-0472">Membrane</keyword>
<dbReference type="EMBL" id="MEUI01000005">
    <property type="protein sequence ID" value="OGC35260.1"/>
    <property type="molecule type" value="Genomic_DNA"/>
</dbReference>
<evidence type="ECO:0008006" key="4">
    <source>
        <dbReference type="Google" id="ProtNLM"/>
    </source>
</evidence>
<evidence type="ECO:0000313" key="2">
    <source>
        <dbReference type="EMBL" id="OGC35260.1"/>
    </source>
</evidence>
<comment type="caution">
    <text evidence="2">The sequence shown here is derived from an EMBL/GenBank/DDBJ whole genome shotgun (WGS) entry which is preliminary data.</text>
</comment>